<evidence type="ECO:0000313" key="2">
    <source>
        <dbReference type="EMBL" id="MDK1682714.1"/>
    </source>
</evidence>
<reference evidence="2" key="1">
    <citation type="submission" date="2023-04" db="EMBL/GenBank/DDBJ databases">
        <title>The environmental microbiomes in feedlot watering bowls are a reservoir of florfenicol resistance for bovine respiratory disease pathogens.</title>
        <authorList>
            <person name="Kos D.W."/>
            <person name="Ruzzini A.C."/>
            <person name="Schreiner B."/>
            <person name="Jelinski M.D."/>
        </authorList>
    </citation>
    <scope>NUCLEOTIDE SEQUENCE</scope>
    <source>
        <strain evidence="2">WB3</strain>
    </source>
</reference>
<organism evidence="2 3">
    <name type="scientific">Acinetobacter terrestris</name>
    <dbReference type="NCBI Taxonomy" id="2529843"/>
    <lineage>
        <taxon>Bacteria</taxon>
        <taxon>Pseudomonadati</taxon>
        <taxon>Pseudomonadota</taxon>
        <taxon>Gammaproteobacteria</taxon>
        <taxon>Moraxellales</taxon>
        <taxon>Moraxellaceae</taxon>
        <taxon>Acinetobacter</taxon>
        <taxon>Acinetobacter Taxon 24</taxon>
    </lineage>
</organism>
<dbReference type="RefSeq" id="WP_131383959.1">
    <property type="nucleotide sequence ID" value="NZ_JABERE010000102.1"/>
</dbReference>
<keyword evidence="1" id="KW-0812">Transmembrane</keyword>
<comment type="caution">
    <text evidence="2">The sequence shown here is derived from an EMBL/GenBank/DDBJ whole genome shotgun (WGS) entry which is preliminary data.</text>
</comment>
<accession>A0AAW6USV8</accession>
<evidence type="ECO:0000313" key="3">
    <source>
        <dbReference type="Proteomes" id="UP001241935"/>
    </source>
</evidence>
<gene>
    <name evidence="2" type="ORF">QOR41_02350</name>
</gene>
<feature type="transmembrane region" description="Helical" evidence="1">
    <location>
        <begin position="6"/>
        <end position="28"/>
    </location>
</feature>
<sequence>MTPELLLLMIQTAIGIFTITIVVLLIHPKSRRYLFSMHPEETKDSKGSQLLHIGEMIAYPIVWLFRIIAAILK</sequence>
<keyword evidence="1" id="KW-0472">Membrane</keyword>
<proteinExistence type="predicted"/>
<dbReference type="EMBL" id="JASKNE010000001">
    <property type="protein sequence ID" value="MDK1682714.1"/>
    <property type="molecule type" value="Genomic_DNA"/>
</dbReference>
<dbReference type="AlphaFoldDB" id="A0AAW6USV8"/>
<name>A0AAW6USV8_9GAMM</name>
<evidence type="ECO:0000256" key="1">
    <source>
        <dbReference type="SAM" id="Phobius"/>
    </source>
</evidence>
<feature type="transmembrane region" description="Helical" evidence="1">
    <location>
        <begin position="49"/>
        <end position="72"/>
    </location>
</feature>
<keyword evidence="1" id="KW-1133">Transmembrane helix</keyword>
<dbReference type="Proteomes" id="UP001241935">
    <property type="component" value="Unassembled WGS sequence"/>
</dbReference>
<protein>
    <submittedName>
        <fullName evidence="2">Uncharacterized protein</fullName>
    </submittedName>
</protein>